<sequence>MAEYDMHLPNEFTSTGETGNILAFLLDLWSWRKCYGSSSVVDSASTFDARVIRHSPLGVVRGVLVRHADCAFASSKVDLSARRGASVDPPPPPPLHEHNVWAHKSRSDAGMGRIAFQILESRSPVRGRKKTGLFTDGSDGEVWVILRSLSIPFSRISTTTTGGTVVVVASRSEPRGHVAKRSRLERSRRSQAGYKRNSSRIRQSKLTQRAPTPQSILPQQLLPRSSDSEVTSIGRWFLRERVSKVPVGAGSRCRQGDCAGGLDRAA</sequence>
<keyword evidence="3" id="KW-1185">Reference proteome</keyword>
<dbReference type="AlphaFoldDB" id="A0A8H6HL70"/>
<dbReference type="EMBL" id="JACGCI010000078">
    <property type="protein sequence ID" value="KAF6747736.1"/>
    <property type="molecule type" value="Genomic_DNA"/>
</dbReference>
<gene>
    <name evidence="2" type="ORF">DFP72DRAFT_854129</name>
</gene>
<organism evidence="2 3">
    <name type="scientific">Ephemerocybe angulata</name>
    <dbReference type="NCBI Taxonomy" id="980116"/>
    <lineage>
        <taxon>Eukaryota</taxon>
        <taxon>Fungi</taxon>
        <taxon>Dikarya</taxon>
        <taxon>Basidiomycota</taxon>
        <taxon>Agaricomycotina</taxon>
        <taxon>Agaricomycetes</taxon>
        <taxon>Agaricomycetidae</taxon>
        <taxon>Agaricales</taxon>
        <taxon>Agaricineae</taxon>
        <taxon>Psathyrellaceae</taxon>
        <taxon>Ephemerocybe</taxon>
    </lineage>
</organism>
<proteinExistence type="predicted"/>
<protein>
    <submittedName>
        <fullName evidence="2">Uncharacterized protein</fullName>
    </submittedName>
</protein>
<comment type="caution">
    <text evidence="2">The sequence shown here is derived from an EMBL/GenBank/DDBJ whole genome shotgun (WGS) entry which is preliminary data.</text>
</comment>
<evidence type="ECO:0000256" key="1">
    <source>
        <dbReference type="SAM" id="MobiDB-lite"/>
    </source>
</evidence>
<dbReference type="Proteomes" id="UP000521943">
    <property type="component" value="Unassembled WGS sequence"/>
</dbReference>
<evidence type="ECO:0000313" key="3">
    <source>
        <dbReference type="Proteomes" id="UP000521943"/>
    </source>
</evidence>
<feature type="compositionally biased region" description="Polar residues" evidence="1">
    <location>
        <begin position="204"/>
        <end position="224"/>
    </location>
</feature>
<evidence type="ECO:0000313" key="2">
    <source>
        <dbReference type="EMBL" id="KAF6747736.1"/>
    </source>
</evidence>
<reference evidence="2 3" key="1">
    <citation type="submission" date="2020-07" db="EMBL/GenBank/DDBJ databases">
        <title>Comparative genomics of pyrophilous fungi reveals a link between fire events and developmental genes.</title>
        <authorList>
            <consortium name="DOE Joint Genome Institute"/>
            <person name="Steindorff A.S."/>
            <person name="Carver A."/>
            <person name="Calhoun S."/>
            <person name="Stillman K."/>
            <person name="Liu H."/>
            <person name="Lipzen A."/>
            <person name="Pangilinan J."/>
            <person name="Labutti K."/>
            <person name="Bruns T.D."/>
            <person name="Grigoriev I.V."/>
        </authorList>
    </citation>
    <scope>NUCLEOTIDE SEQUENCE [LARGE SCALE GENOMIC DNA]</scope>
    <source>
        <strain evidence="2 3">CBS 144469</strain>
    </source>
</reference>
<name>A0A8H6HL70_9AGAR</name>
<feature type="compositionally biased region" description="Basic and acidic residues" evidence="1">
    <location>
        <begin position="174"/>
        <end position="188"/>
    </location>
</feature>
<feature type="region of interest" description="Disordered" evidence="1">
    <location>
        <begin position="174"/>
        <end position="224"/>
    </location>
</feature>
<accession>A0A8H6HL70</accession>